<dbReference type="SUPFAM" id="SSF52540">
    <property type="entry name" value="P-loop containing nucleoside triphosphate hydrolases"/>
    <property type="match status" value="1"/>
</dbReference>
<dbReference type="PROSITE" id="PS01008">
    <property type="entry name" value="DNAA"/>
    <property type="match status" value="1"/>
</dbReference>
<keyword evidence="5 8" id="KW-0067">ATP-binding</keyword>
<dbReference type="SMART" id="SM00382">
    <property type="entry name" value="AAA"/>
    <property type="match status" value="1"/>
</dbReference>
<dbReference type="Gene3D" id="3.40.50.300">
    <property type="entry name" value="P-loop containing nucleotide triphosphate hydrolases"/>
    <property type="match status" value="1"/>
</dbReference>
<protein>
    <recommendedName>
        <fullName evidence="8 9">Chromosomal replication initiator protein DnaA</fullName>
    </recommendedName>
</protein>
<dbReference type="InterPro" id="IPR001957">
    <property type="entry name" value="Chromosome_initiator_DnaA"/>
</dbReference>
<dbReference type="CDD" id="cd06571">
    <property type="entry name" value="Bac_DnaA_C"/>
    <property type="match status" value="1"/>
</dbReference>
<dbReference type="InterPro" id="IPR003593">
    <property type="entry name" value="AAA+_ATPase"/>
</dbReference>
<sequence length="443" mass="51034">MNIKDFLLEFKTEISNNEYNTYISHLQFSEKLSKNNILVFIAPNHFLAKFIQTKYAQKLAYFYEVKTGINPQIKITTSDQKIEKNHHFSMDISQIKFQSTILNPSFTFESFVVGDSNQFAYATCKAITDKSKLGKLYNPIFIYGPTGLGKTHLLQAVGNICLDNGYKVIYATSDNFINDFTMHLNNKTMSKFHEKYKNCDVLLIDDVQFLGKTDKIQEEFFFTFNEIKEKFGQIIMTSDNPPNMLKGITERLKSRFANGIIADITPPQLDTKIAIIKKKCEFNAIYLKPEVISYIATSMGDNIREIEGMITNLNAQARLFNQEITLEIVKSFMKDHIKETKENISVEDILTDVSKSYNLKPNDIKSNKKTQNIVMARRVVIFLARELTTMSMPQLARFFNMKDHTAISHNIKKIQELMSENENLKAIVDELRNKILTKIKSAM</sequence>
<keyword evidence="7 8" id="KW-0238">DNA-binding</keyword>
<dbReference type="HOGENOM" id="CLU_026910_3_1_7"/>
<dbReference type="Gene3D" id="1.10.8.60">
    <property type="match status" value="1"/>
</dbReference>
<dbReference type="GO" id="GO:0008289">
    <property type="term" value="F:lipid binding"/>
    <property type="evidence" value="ECO:0007669"/>
    <property type="project" value="UniProtKB-KW"/>
</dbReference>
<keyword evidence="4 8" id="KW-0547">Nucleotide-binding</keyword>
<dbReference type="InterPro" id="IPR013317">
    <property type="entry name" value="DnaA_dom"/>
</dbReference>
<name>A0A0A8H712_9BACT</name>
<keyword evidence="2 8" id="KW-0963">Cytoplasm</keyword>
<evidence type="ECO:0000313" key="15">
    <source>
        <dbReference type="Proteomes" id="UP000031135"/>
    </source>
</evidence>
<dbReference type="GO" id="GO:0006275">
    <property type="term" value="P:regulation of DNA replication"/>
    <property type="evidence" value="ECO:0007669"/>
    <property type="project" value="UniProtKB-UniRule"/>
</dbReference>
<feature type="binding site" evidence="8">
    <location>
        <position position="150"/>
    </location>
    <ligand>
        <name>ATP</name>
        <dbReference type="ChEBI" id="CHEBI:30616"/>
    </ligand>
</feature>
<feature type="binding site" evidence="8">
    <location>
        <position position="151"/>
    </location>
    <ligand>
        <name>ATP</name>
        <dbReference type="ChEBI" id="CHEBI:30616"/>
    </ligand>
</feature>
<feature type="domain" description="AAA+ ATPase" evidence="12">
    <location>
        <begin position="136"/>
        <end position="262"/>
    </location>
</feature>
<dbReference type="PANTHER" id="PTHR30050:SF2">
    <property type="entry name" value="CHROMOSOMAL REPLICATION INITIATOR PROTEIN DNAA"/>
    <property type="match status" value="1"/>
</dbReference>
<keyword evidence="3 8" id="KW-0235">DNA replication</keyword>
<evidence type="ECO:0000256" key="11">
    <source>
        <dbReference type="RuleBase" id="RU004227"/>
    </source>
</evidence>
<dbReference type="InterPro" id="IPR018312">
    <property type="entry name" value="Chromosome_initiator_DnaA_CS"/>
</dbReference>
<dbReference type="InterPro" id="IPR024633">
    <property type="entry name" value="DnaA_N_dom"/>
</dbReference>
<dbReference type="InterPro" id="IPR013159">
    <property type="entry name" value="DnaA_C"/>
</dbReference>
<dbReference type="InterPro" id="IPR020591">
    <property type="entry name" value="Chromosome_initiator_DnaA-like"/>
</dbReference>
<dbReference type="Pfam" id="PF11638">
    <property type="entry name" value="DnaA_N"/>
    <property type="match status" value="1"/>
</dbReference>
<dbReference type="EMBL" id="CP007772">
    <property type="protein sequence ID" value="AJC89908.1"/>
    <property type="molecule type" value="Genomic_DNA"/>
</dbReference>
<comment type="similarity">
    <text evidence="1 8 11">Belongs to the DnaA family.</text>
</comment>
<evidence type="ECO:0000259" key="12">
    <source>
        <dbReference type="SMART" id="SM00382"/>
    </source>
</evidence>
<accession>A0A0A8H712</accession>
<dbReference type="Pfam" id="PF08299">
    <property type="entry name" value="Bac_DnaA_C"/>
    <property type="match status" value="1"/>
</dbReference>
<comment type="subunit">
    <text evidence="8">Oligomerizes as a right-handed, spiral filament on DNA at oriC.</text>
</comment>
<feature type="domain" description="Chromosomal replication initiator DnaA C-terminal" evidence="13">
    <location>
        <begin position="345"/>
        <end position="414"/>
    </location>
</feature>
<dbReference type="Gene3D" id="3.30.300.180">
    <property type="match status" value="1"/>
</dbReference>
<feature type="binding site" evidence="8">
    <location>
        <position position="149"/>
    </location>
    <ligand>
        <name>ATP</name>
        <dbReference type="ChEBI" id="CHEBI:30616"/>
    </ligand>
</feature>
<dbReference type="Proteomes" id="UP000031135">
    <property type="component" value="Chromosome"/>
</dbReference>
<dbReference type="GO" id="GO:0006270">
    <property type="term" value="P:DNA replication initiation"/>
    <property type="evidence" value="ECO:0007669"/>
    <property type="project" value="UniProtKB-UniRule"/>
</dbReference>
<feature type="region of interest" description="Domain I, interacts with DnaA modulators" evidence="8">
    <location>
        <begin position="1"/>
        <end position="92"/>
    </location>
</feature>
<dbReference type="SUPFAM" id="SSF48295">
    <property type="entry name" value="TrpR-like"/>
    <property type="match status" value="1"/>
</dbReference>
<keyword evidence="6 8" id="KW-0446">Lipid-binding</keyword>
<feature type="region of interest" description="Domain III, AAA+ region" evidence="8">
    <location>
        <begin position="101"/>
        <end position="317"/>
    </location>
</feature>
<dbReference type="PRINTS" id="PR00051">
    <property type="entry name" value="DNAA"/>
</dbReference>
<reference evidence="14 15" key="1">
    <citation type="journal article" date="2014" name="Genome Biol. Evol.">
        <title>Comparative Genomics of the Campylobacter lari Group.</title>
        <authorList>
            <person name="Miller W.G."/>
            <person name="Yee E."/>
            <person name="Chapman M.H."/>
            <person name="Smith T.P."/>
            <person name="Bono J.L."/>
            <person name="Huynh S."/>
            <person name="Parker C.T."/>
            <person name="Vandamme P."/>
            <person name="Luong K."/>
            <person name="Korlach J."/>
        </authorList>
    </citation>
    <scope>NUCLEOTIDE SEQUENCE [LARGE SCALE GENOMIC DNA]</scope>
    <source>
        <strain evidence="14 15">LMG 24374</strain>
    </source>
</reference>
<evidence type="ECO:0000256" key="8">
    <source>
        <dbReference type="HAMAP-Rule" id="MF_00377"/>
    </source>
</evidence>
<evidence type="ECO:0000256" key="4">
    <source>
        <dbReference type="ARBA" id="ARBA00022741"/>
    </source>
</evidence>
<dbReference type="InterPro" id="IPR027417">
    <property type="entry name" value="P-loop_NTPase"/>
</dbReference>
<dbReference type="GO" id="GO:0003688">
    <property type="term" value="F:DNA replication origin binding"/>
    <property type="evidence" value="ECO:0007669"/>
    <property type="project" value="UniProtKB-UniRule"/>
</dbReference>
<comment type="caution">
    <text evidence="8">Lacks conserved residue(s) required for the propagation of feature annotation.</text>
</comment>
<evidence type="ECO:0000313" key="14">
    <source>
        <dbReference type="EMBL" id="AJC89908.1"/>
    </source>
</evidence>
<dbReference type="CDD" id="cd00009">
    <property type="entry name" value="AAA"/>
    <property type="match status" value="1"/>
</dbReference>
<dbReference type="RefSeq" id="WP_039662253.1">
    <property type="nucleotide sequence ID" value="NZ_CP007772.1"/>
</dbReference>
<evidence type="ECO:0000256" key="7">
    <source>
        <dbReference type="ARBA" id="ARBA00023125"/>
    </source>
</evidence>
<dbReference type="SMART" id="SM00760">
    <property type="entry name" value="Bac_DnaA_C"/>
    <property type="match status" value="1"/>
</dbReference>
<comment type="domain">
    <text evidence="8">Domain I is involved in oligomerization and binding regulators, domain II is flexibile and of varying length in different bacteria, domain III forms the AAA+ region, while domain IV binds dsDNA.</text>
</comment>
<evidence type="ECO:0000256" key="5">
    <source>
        <dbReference type="ARBA" id="ARBA00022840"/>
    </source>
</evidence>
<evidence type="ECO:0000256" key="6">
    <source>
        <dbReference type="ARBA" id="ARBA00023121"/>
    </source>
</evidence>
<evidence type="ECO:0000256" key="10">
    <source>
        <dbReference type="RuleBase" id="RU000577"/>
    </source>
</evidence>
<dbReference type="Pfam" id="PF00308">
    <property type="entry name" value="Bac_DnaA"/>
    <property type="match status" value="1"/>
</dbReference>
<evidence type="ECO:0000256" key="9">
    <source>
        <dbReference type="NCBIfam" id="TIGR00362"/>
    </source>
</evidence>
<evidence type="ECO:0000256" key="1">
    <source>
        <dbReference type="ARBA" id="ARBA00006583"/>
    </source>
</evidence>
<proteinExistence type="inferred from homology"/>
<dbReference type="InterPro" id="IPR038454">
    <property type="entry name" value="DnaA_N_sf"/>
</dbReference>
<dbReference type="OrthoDB" id="9807019at2"/>
<gene>
    <name evidence="8 14" type="primary">dnaA</name>
    <name evidence="14" type="ORF">CSUB8521_0001</name>
</gene>
<comment type="function">
    <text evidence="8 10">Plays an essential role in the initiation and regulation of chromosomal replication. ATP-DnaA binds to the origin of replication (oriC) to initiate formation of the DNA replication initiation complex once per cell cycle. Binds the DnaA box (a 9 base pair repeat at the origin) and separates the double-stranded (ds)DNA. Forms a right-handed helical filament on oriC DNA; dsDNA binds to the exterior of the filament while single-stranded (ss)DNA is stabiized in the filament's interior. The ATP-DnaA-oriC complex binds and stabilizes one strand of the AT-rich DNA unwinding element (DUE), permitting loading of DNA polymerase. After initiation quickly degrades to an ADP-DnaA complex that is not apt for DNA replication. Binds acidic phospholipids.</text>
</comment>
<dbReference type="GO" id="GO:0005524">
    <property type="term" value="F:ATP binding"/>
    <property type="evidence" value="ECO:0007669"/>
    <property type="project" value="UniProtKB-UniRule"/>
</dbReference>
<dbReference type="NCBIfam" id="TIGR00362">
    <property type="entry name" value="DnaA"/>
    <property type="match status" value="1"/>
</dbReference>
<feature type="binding site" evidence="8">
    <location>
        <position position="147"/>
    </location>
    <ligand>
        <name>ATP</name>
        <dbReference type="ChEBI" id="CHEBI:30616"/>
    </ligand>
</feature>
<dbReference type="KEGG" id="csm:CSUB8521_0001"/>
<dbReference type="HAMAP" id="MF_00377">
    <property type="entry name" value="DnaA_bact"/>
    <property type="match status" value="1"/>
</dbReference>
<dbReference type="InterPro" id="IPR010921">
    <property type="entry name" value="Trp_repressor/repl_initiator"/>
</dbReference>
<evidence type="ECO:0000259" key="13">
    <source>
        <dbReference type="SMART" id="SM00760"/>
    </source>
</evidence>
<dbReference type="AlphaFoldDB" id="A0A0A8H712"/>
<evidence type="ECO:0000256" key="3">
    <source>
        <dbReference type="ARBA" id="ARBA00022705"/>
    </source>
</evidence>
<organism evidence="14 15">
    <name type="scientific">Campylobacter subantarcticus LMG 24374</name>
    <dbReference type="NCBI Taxonomy" id="1388751"/>
    <lineage>
        <taxon>Bacteria</taxon>
        <taxon>Pseudomonadati</taxon>
        <taxon>Campylobacterota</taxon>
        <taxon>Epsilonproteobacteria</taxon>
        <taxon>Campylobacterales</taxon>
        <taxon>Campylobacteraceae</taxon>
        <taxon>Campylobacter</taxon>
    </lineage>
</organism>
<dbReference type="GO" id="GO:0005737">
    <property type="term" value="C:cytoplasm"/>
    <property type="evidence" value="ECO:0007669"/>
    <property type="project" value="UniProtKB-SubCell"/>
</dbReference>
<evidence type="ECO:0000256" key="2">
    <source>
        <dbReference type="ARBA" id="ARBA00022490"/>
    </source>
</evidence>
<dbReference type="Gene3D" id="1.10.1750.10">
    <property type="match status" value="1"/>
</dbReference>
<comment type="subcellular location">
    <subcellularLocation>
        <location evidence="8">Cytoplasm</location>
    </subcellularLocation>
</comment>
<feature type="region of interest" description="Domain IV, binds dsDNA" evidence="8">
    <location>
        <begin position="318"/>
        <end position="443"/>
    </location>
</feature>
<dbReference type="GO" id="GO:0005886">
    <property type="term" value="C:plasma membrane"/>
    <property type="evidence" value="ECO:0007669"/>
    <property type="project" value="TreeGrafter"/>
</dbReference>
<dbReference type="PANTHER" id="PTHR30050">
    <property type="entry name" value="CHROMOSOMAL REPLICATION INITIATOR PROTEIN DNAA"/>
    <property type="match status" value="1"/>
</dbReference>